<proteinExistence type="predicted"/>
<gene>
    <name evidence="1" type="ORF">FHR34_001766</name>
</gene>
<comment type="caution">
    <text evidence="1">The sequence shown here is derived from an EMBL/GenBank/DDBJ whole genome shotgun (WGS) entry which is preliminary data.</text>
</comment>
<dbReference type="Proteomes" id="UP000540506">
    <property type="component" value="Unassembled WGS sequence"/>
</dbReference>
<name>A0A7W7QZL3_KITKI</name>
<organism evidence="1 2">
    <name type="scientific">Kitasatospora kifunensis</name>
    <name type="common">Streptomyces kifunensis</name>
    <dbReference type="NCBI Taxonomy" id="58351"/>
    <lineage>
        <taxon>Bacteria</taxon>
        <taxon>Bacillati</taxon>
        <taxon>Actinomycetota</taxon>
        <taxon>Actinomycetes</taxon>
        <taxon>Kitasatosporales</taxon>
        <taxon>Streptomycetaceae</taxon>
        <taxon>Kitasatospora</taxon>
    </lineage>
</organism>
<keyword evidence="2" id="KW-1185">Reference proteome</keyword>
<reference evidence="1 2" key="1">
    <citation type="submission" date="2020-08" db="EMBL/GenBank/DDBJ databases">
        <title>Sequencing the genomes of 1000 actinobacteria strains.</title>
        <authorList>
            <person name="Klenk H.-P."/>
        </authorList>
    </citation>
    <scope>NUCLEOTIDE SEQUENCE [LARGE SCALE GENOMIC DNA]</scope>
    <source>
        <strain evidence="1 2">DSM 41654</strain>
    </source>
</reference>
<evidence type="ECO:0000313" key="2">
    <source>
        <dbReference type="Proteomes" id="UP000540506"/>
    </source>
</evidence>
<protein>
    <recommendedName>
        <fullName evidence="3">ABC transporter substrate-binding protein</fullName>
    </recommendedName>
</protein>
<accession>A0A7W7QZL3</accession>
<dbReference type="EMBL" id="JACHJV010000001">
    <property type="protein sequence ID" value="MBB4922773.1"/>
    <property type="molecule type" value="Genomic_DNA"/>
</dbReference>
<dbReference type="RefSeq" id="WP_184934891.1">
    <property type="nucleotide sequence ID" value="NZ_JACHJV010000001.1"/>
</dbReference>
<dbReference type="AlphaFoldDB" id="A0A7W7QZL3"/>
<sequence>MRQRLLGLVLALGLVVGVVVLVVQQHHRSPGPAPQPTATAGSIALSGLIGSEKNDFFTADQVQQAFRAKGLTVSVRTSGSWQMAEEAKGKPYDFVIPASSVAARAITTPITTTAVRPFYSPLVVIAHQQTAQFLQSNGLATVDGNGIWTFHMAQYLADVQRQLGWSDLKGGSLPPDLAGKIYIATTDPNSSSSASLYLAVMSYLANGSQVVSDQTGIDRTAPLLHYLMANQGALLASSDQLFRDFVAGTGKPLSWTYESEVAEQAMKGNMPGDTVVLYPDIGITSDHTVVELTPKADALAQALLNDPTLINLEAQYGFRPTADPQKMVAALKTKGQDHGFLPNLTSLGSQPPPPTTDILQKIVAAASPVGSGN</sequence>
<evidence type="ECO:0000313" key="1">
    <source>
        <dbReference type="EMBL" id="MBB4922773.1"/>
    </source>
</evidence>
<evidence type="ECO:0008006" key="3">
    <source>
        <dbReference type="Google" id="ProtNLM"/>
    </source>
</evidence>
<dbReference type="SUPFAM" id="SSF53850">
    <property type="entry name" value="Periplasmic binding protein-like II"/>
    <property type="match status" value="1"/>
</dbReference>